<dbReference type="Proteomes" id="UP000318815">
    <property type="component" value="Unassembled WGS sequence"/>
</dbReference>
<dbReference type="InterPro" id="IPR011110">
    <property type="entry name" value="Reg_prop"/>
</dbReference>
<proteinExistence type="predicted"/>
<dbReference type="OrthoDB" id="10005042at2"/>
<organism evidence="1 2">
    <name type="scientific">Chitinophaga pinensis</name>
    <dbReference type="NCBI Taxonomy" id="79329"/>
    <lineage>
        <taxon>Bacteria</taxon>
        <taxon>Pseudomonadati</taxon>
        <taxon>Bacteroidota</taxon>
        <taxon>Chitinophagia</taxon>
        <taxon>Chitinophagales</taxon>
        <taxon>Chitinophagaceae</taxon>
        <taxon>Chitinophaga</taxon>
    </lineage>
</organism>
<dbReference type="InterPro" id="IPR015943">
    <property type="entry name" value="WD40/YVTN_repeat-like_dom_sf"/>
</dbReference>
<sequence length="143" mass="15850">MGTAGDGVICYNPDSGTYQTYHHQEQDPASLSTNQVRATLCDHKGNVWVGGINGGLNLLNPNDNSFYHYQNEPESPKSLSQRTVSALFEDRQGIIWVGTHRGGINIYVPGAEKFRLYQQQMKQNSLSYNDVKAFVKIVKGLSG</sequence>
<comment type="caution">
    <text evidence="1">The sequence shown here is derived from an EMBL/GenBank/DDBJ whole genome shotgun (WGS) entry which is preliminary data.</text>
</comment>
<dbReference type="AlphaFoldDB" id="A0A5C6LRI7"/>
<reference evidence="1 2" key="1">
    <citation type="submission" date="2019-08" db="EMBL/GenBank/DDBJ databases">
        <title>Whole genome sequencing of chitin degrading bacteria Chitinophaga pinensis YS16.</title>
        <authorList>
            <person name="Singh R.P."/>
            <person name="Manchanda G."/>
            <person name="Maurya I.K."/>
            <person name="Joshi N.K."/>
            <person name="Srivastava A.K."/>
        </authorList>
    </citation>
    <scope>NUCLEOTIDE SEQUENCE [LARGE SCALE GENOMIC DNA]</scope>
    <source>
        <strain evidence="1 2">YS-16</strain>
    </source>
</reference>
<dbReference type="Pfam" id="PF07494">
    <property type="entry name" value="Reg_prop"/>
    <property type="match status" value="2"/>
</dbReference>
<evidence type="ECO:0000313" key="1">
    <source>
        <dbReference type="EMBL" id="TWV99930.1"/>
    </source>
</evidence>
<evidence type="ECO:0000313" key="2">
    <source>
        <dbReference type="Proteomes" id="UP000318815"/>
    </source>
</evidence>
<accession>A0A5C6LRI7</accession>
<evidence type="ECO:0008006" key="3">
    <source>
        <dbReference type="Google" id="ProtNLM"/>
    </source>
</evidence>
<gene>
    <name evidence="1" type="ORF">FEF09_13085</name>
</gene>
<protein>
    <recommendedName>
        <fullName evidence="3">Hybrid sensor histidine kinase/response regulator</fullName>
    </recommendedName>
</protein>
<dbReference type="Gene3D" id="2.130.10.10">
    <property type="entry name" value="YVTN repeat-like/Quinoprotein amine dehydrogenase"/>
    <property type="match status" value="1"/>
</dbReference>
<keyword evidence="2" id="KW-1185">Reference proteome</keyword>
<name>A0A5C6LRI7_9BACT</name>
<dbReference type="SUPFAM" id="SSF63829">
    <property type="entry name" value="Calcium-dependent phosphotriesterase"/>
    <property type="match status" value="1"/>
</dbReference>
<dbReference type="EMBL" id="VOHS01000011">
    <property type="protein sequence ID" value="TWV99930.1"/>
    <property type="molecule type" value="Genomic_DNA"/>
</dbReference>
<dbReference type="RefSeq" id="WP_146305533.1">
    <property type="nucleotide sequence ID" value="NZ_VOHS01000011.1"/>
</dbReference>